<feature type="region of interest" description="Disordered" evidence="1">
    <location>
        <begin position="193"/>
        <end position="311"/>
    </location>
</feature>
<accession>A0A5C6NVD3</accession>
<dbReference type="PANTHER" id="PTHR17469">
    <property type="entry name" value="SPERM SPECIFIC ANTIGEN 2-RELATED"/>
    <property type="match status" value="1"/>
</dbReference>
<dbReference type="GO" id="GO:0005102">
    <property type="term" value="F:signaling receptor binding"/>
    <property type="evidence" value="ECO:0007669"/>
    <property type="project" value="InterPro"/>
</dbReference>
<protein>
    <submittedName>
        <fullName evidence="3">Coiled-coil domain-containing protein 129</fullName>
    </submittedName>
</protein>
<dbReference type="InterPro" id="IPR043444">
    <property type="entry name" value="TESPA1-like"/>
</dbReference>
<organism evidence="3 4">
    <name type="scientific">Takifugu flavidus</name>
    <name type="common">sansaifugu</name>
    <dbReference type="NCBI Taxonomy" id="433684"/>
    <lineage>
        <taxon>Eukaryota</taxon>
        <taxon>Metazoa</taxon>
        <taxon>Chordata</taxon>
        <taxon>Craniata</taxon>
        <taxon>Vertebrata</taxon>
        <taxon>Euteleostomi</taxon>
        <taxon>Actinopterygii</taxon>
        <taxon>Neopterygii</taxon>
        <taxon>Teleostei</taxon>
        <taxon>Neoteleostei</taxon>
        <taxon>Acanthomorphata</taxon>
        <taxon>Eupercaria</taxon>
        <taxon>Tetraodontiformes</taxon>
        <taxon>Tetradontoidea</taxon>
        <taxon>Tetraodontidae</taxon>
        <taxon>Takifugu</taxon>
    </lineage>
</organism>
<dbReference type="PANTHER" id="PTHR17469:SF15">
    <property type="entry name" value="ITPR-INTERACTING DOMAIN-CONTAINING PROTEIN"/>
    <property type="match status" value="1"/>
</dbReference>
<feature type="domain" description="ITPR-interacting" evidence="2">
    <location>
        <begin position="1"/>
        <end position="118"/>
    </location>
</feature>
<feature type="region of interest" description="Disordered" evidence="1">
    <location>
        <begin position="60"/>
        <end position="92"/>
    </location>
</feature>
<dbReference type="Pfam" id="PF14722">
    <property type="entry name" value="KRAP_IP3R_bind"/>
    <property type="match status" value="1"/>
</dbReference>
<feature type="compositionally biased region" description="Low complexity" evidence="1">
    <location>
        <begin position="209"/>
        <end position="221"/>
    </location>
</feature>
<evidence type="ECO:0000259" key="2">
    <source>
        <dbReference type="SMART" id="SM01257"/>
    </source>
</evidence>
<evidence type="ECO:0000313" key="3">
    <source>
        <dbReference type="EMBL" id="TWW71462.1"/>
    </source>
</evidence>
<evidence type="ECO:0000313" key="4">
    <source>
        <dbReference type="Proteomes" id="UP000324091"/>
    </source>
</evidence>
<dbReference type="EMBL" id="RHFK02000009">
    <property type="protein sequence ID" value="TWW71462.1"/>
    <property type="molecule type" value="Genomic_DNA"/>
</dbReference>
<dbReference type="InterPro" id="IPR029325">
    <property type="entry name" value="ITPR-bd"/>
</dbReference>
<reference evidence="3 4" key="1">
    <citation type="submission" date="2019-04" db="EMBL/GenBank/DDBJ databases">
        <title>Chromosome genome assembly for Takifugu flavidus.</title>
        <authorList>
            <person name="Xiao S."/>
        </authorList>
    </citation>
    <scope>NUCLEOTIDE SEQUENCE [LARGE SCALE GENOMIC DNA]</scope>
    <source>
        <strain evidence="3">HTHZ2018</strain>
        <tissue evidence="3">Muscle</tissue>
    </source>
</reference>
<dbReference type="SMART" id="SM01257">
    <property type="entry name" value="KRAP_IP3R_bind"/>
    <property type="match status" value="1"/>
</dbReference>
<name>A0A5C6NVD3_9TELE</name>
<gene>
    <name evidence="3" type="ORF">D4764_17G0009450</name>
</gene>
<dbReference type="Proteomes" id="UP000324091">
    <property type="component" value="Chromosome 17"/>
</dbReference>
<comment type="caution">
    <text evidence="3">The sequence shown here is derived from an EMBL/GenBank/DDBJ whole genome shotgun (WGS) entry which is preliminary data.</text>
</comment>
<proteinExistence type="predicted"/>
<dbReference type="AlphaFoldDB" id="A0A5C6NVD3"/>
<feature type="compositionally biased region" description="Basic and acidic residues" evidence="1">
    <location>
        <begin position="249"/>
        <end position="311"/>
    </location>
</feature>
<evidence type="ECO:0000256" key="1">
    <source>
        <dbReference type="SAM" id="MobiDB-lite"/>
    </source>
</evidence>
<keyword evidence="4" id="KW-1185">Reference proteome</keyword>
<sequence>MDLRSLWNDDPEEVLLELGFGGDEPDLSGRIPARFINHPSQARGISLHVFLEAQKSRLDLENPDVSRDSGTAGEPPGFQSRDNPSEQRQHRSQVLCVLQSSKVAWRPQTSRKMHINELKITSDEGTRVSSTMGKHQNSLTLVDRRAIHKKTTERRRHVATLFRRAAKKISNRGTATPTTCSAACTAPKPLQAPTVLGHGNAGIRNGATEQQSGAEQQAQSQNTSQRVKDEDPAYLHALTETIGMVKETFQMERERRGEERRGEERKRRGEERRGEERRGGERRGGGGEERKRRGGEERRGEERRGEERRRS</sequence>